<evidence type="ECO:0000256" key="8">
    <source>
        <dbReference type="RuleBase" id="RU361206"/>
    </source>
</evidence>
<protein>
    <recommendedName>
        <fullName evidence="4 8">Golgi apparatus membrane protein TVP23</fullName>
    </recommendedName>
</protein>
<keyword evidence="5 8" id="KW-0812">Transmembrane</keyword>
<evidence type="ECO:0000256" key="7">
    <source>
        <dbReference type="ARBA" id="ARBA00023136"/>
    </source>
</evidence>
<dbReference type="PANTHER" id="PTHR13019">
    <property type="entry name" value="GOLGI APPARATUS MEMBRANE PROTEIN TVP23"/>
    <property type="match status" value="1"/>
</dbReference>
<comment type="similarity">
    <text evidence="3 8">Belongs to the TVP23 family.</text>
</comment>
<dbReference type="GO" id="GO:0016192">
    <property type="term" value="P:vesicle-mediated transport"/>
    <property type="evidence" value="ECO:0007669"/>
    <property type="project" value="TreeGrafter"/>
</dbReference>
<proteinExistence type="inferred from homology"/>
<evidence type="ECO:0000256" key="3">
    <source>
        <dbReference type="ARBA" id="ARBA00005467"/>
    </source>
</evidence>
<evidence type="ECO:0000256" key="5">
    <source>
        <dbReference type="ARBA" id="ARBA00022692"/>
    </source>
</evidence>
<keyword evidence="8" id="KW-0333">Golgi apparatus</keyword>
<organism evidence="9 10">
    <name type="scientific">Agaricus bisporus var. burnettii</name>
    <dbReference type="NCBI Taxonomy" id="192524"/>
    <lineage>
        <taxon>Eukaryota</taxon>
        <taxon>Fungi</taxon>
        <taxon>Dikarya</taxon>
        <taxon>Basidiomycota</taxon>
        <taxon>Agaricomycotina</taxon>
        <taxon>Agaricomycetes</taxon>
        <taxon>Agaricomycetidae</taxon>
        <taxon>Agaricales</taxon>
        <taxon>Agaricineae</taxon>
        <taxon>Agaricaceae</taxon>
        <taxon>Agaricus</taxon>
    </lineage>
</organism>
<reference evidence="9 10" key="1">
    <citation type="journal article" name="Sci. Rep.">
        <title>Telomere-to-telomere assembled and centromere annotated genomes of the two main subspecies of the button mushroom Agaricus bisporus reveal especially polymorphic chromosome ends.</title>
        <authorList>
            <person name="Sonnenberg A.S.M."/>
            <person name="Sedaghat-Telgerd N."/>
            <person name="Lavrijssen B."/>
            <person name="Ohm R.A."/>
            <person name="Hendrickx P.M."/>
            <person name="Scholtmeijer K."/>
            <person name="Baars J.J.P."/>
            <person name="van Peer A."/>
        </authorList>
    </citation>
    <scope>NUCLEOTIDE SEQUENCE [LARGE SCALE GENOMIC DNA]</scope>
    <source>
        <strain evidence="9 10">H119_p4</strain>
    </source>
</reference>
<dbReference type="GO" id="GO:0009306">
    <property type="term" value="P:protein secretion"/>
    <property type="evidence" value="ECO:0007669"/>
    <property type="project" value="TreeGrafter"/>
</dbReference>
<feature type="transmembrane region" description="Helical" evidence="8">
    <location>
        <begin position="102"/>
        <end position="119"/>
    </location>
</feature>
<comment type="function">
    <text evidence="1 8">Golgi membrane protein involved in vesicular trafficking.</text>
</comment>
<dbReference type="GO" id="GO:0000139">
    <property type="term" value="C:Golgi membrane"/>
    <property type="evidence" value="ECO:0007669"/>
    <property type="project" value="UniProtKB-SubCell"/>
</dbReference>
<keyword evidence="6 8" id="KW-1133">Transmembrane helix</keyword>
<evidence type="ECO:0000256" key="2">
    <source>
        <dbReference type="ARBA" id="ARBA00004653"/>
    </source>
</evidence>
<name>A0A8H7FB06_AGABI</name>
<evidence type="ECO:0000313" key="10">
    <source>
        <dbReference type="Proteomes" id="UP000629468"/>
    </source>
</evidence>
<dbReference type="Pfam" id="PF05832">
    <property type="entry name" value="DUF846"/>
    <property type="match status" value="1"/>
</dbReference>
<feature type="transmembrane region" description="Helical" evidence="8">
    <location>
        <begin position="78"/>
        <end position="96"/>
    </location>
</feature>
<evidence type="ECO:0000256" key="6">
    <source>
        <dbReference type="ARBA" id="ARBA00022989"/>
    </source>
</evidence>
<gene>
    <name evidence="9" type="ORF">Agabi119p4_637</name>
</gene>
<dbReference type="InterPro" id="IPR008564">
    <property type="entry name" value="TVP23-like"/>
</dbReference>
<keyword evidence="7 8" id="KW-0472">Membrane</keyword>
<feature type="transmembrane region" description="Helical" evidence="8">
    <location>
        <begin position="190"/>
        <end position="212"/>
    </location>
</feature>
<accession>A0A8H7FB06</accession>
<dbReference type="AlphaFoldDB" id="A0A8H7FB06"/>
<dbReference type="EMBL" id="JABXXO010000001">
    <property type="protein sequence ID" value="KAF7784472.1"/>
    <property type="molecule type" value="Genomic_DNA"/>
</dbReference>
<dbReference type="Proteomes" id="UP000629468">
    <property type="component" value="Unassembled WGS sequence"/>
</dbReference>
<evidence type="ECO:0000256" key="1">
    <source>
        <dbReference type="ARBA" id="ARBA00003246"/>
    </source>
</evidence>
<comment type="subcellular location">
    <subcellularLocation>
        <location evidence="2 8">Golgi apparatus membrane</location>
        <topology evidence="2 8">Multi-pass membrane protein</topology>
    </subcellularLocation>
</comment>
<feature type="transmembrane region" description="Helical" evidence="8">
    <location>
        <begin position="164"/>
        <end position="184"/>
    </location>
</feature>
<evidence type="ECO:0000256" key="4">
    <source>
        <dbReference type="ARBA" id="ARBA00013603"/>
    </source>
</evidence>
<evidence type="ECO:0000313" key="9">
    <source>
        <dbReference type="EMBL" id="KAF7784472.1"/>
    </source>
</evidence>
<sequence>MSVATPLLDNTIEADEPEYVSGNINSTNAKTPNTRPQVVLTPSTRNAAQSNDQALASNDADAEGGIAGIFRQSAHPQALFCLYFFRICAILVYVLSGWVTKNYVLSTVLVVLLLAMDFWNCRNVAGRTLVGLRFWNQVDEDGESFWVFESRDPSRPANPIDSRMFWIAIYVFPILWILLLMASIFSLSLFYIPIVILALVFNMTNAVGFTYADRDAKQRWANNVVGGSWGIGFGGIGGQILTGAVKNSVGKVFGK</sequence>
<dbReference type="PANTHER" id="PTHR13019:SF7">
    <property type="entry name" value="GOLGI APPARATUS MEMBRANE PROTEIN TVP23"/>
    <property type="match status" value="1"/>
</dbReference>
<comment type="caution">
    <text evidence="9">The sequence shown here is derived from an EMBL/GenBank/DDBJ whole genome shotgun (WGS) entry which is preliminary data.</text>
</comment>